<feature type="domain" description="N-acetyltransferase" evidence="1">
    <location>
        <begin position="38"/>
        <end position="174"/>
    </location>
</feature>
<organism evidence="2 3">
    <name type="scientific">Bifidobacterium crudilactis</name>
    <dbReference type="NCBI Taxonomy" id="327277"/>
    <lineage>
        <taxon>Bacteria</taxon>
        <taxon>Bacillati</taxon>
        <taxon>Actinomycetota</taxon>
        <taxon>Actinomycetes</taxon>
        <taxon>Bifidobacteriales</taxon>
        <taxon>Bifidobacteriaceae</taxon>
        <taxon>Bifidobacterium</taxon>
    </lineage>
</organism>
<evidence type="ECO:0000313" key="2">
    <source>
        <dbReference type="EMBL" id="NLT79270.1"/>
    </source>
</evidence>
<reference evidence="2" key="1">
    <citation type="journal article" date="2020" name="Biotechnol. Biofuels">
        <title>New insights from the biogas microbiome by comprehensive genome-resolved metagenomics of nearly 1600 species originating from multiple anaerobic digesters.</title>
        <authorList>
            <person name="Campanaro S."/>
            <person name="Treu L."/>
            <person name="Rodriguez-R L.M."/>
            <person name="Kovalovszki A."/>
            <person name="Ziels R.M."/>
            <person name="Maus I."/>
            <person name="Zhu X."/>
            <person name="Kougias P.G."/>
            <person name="Basile A."/>
            <person name="Luo G."/>
            <person name="Schluter A."/>
            <person name="Konstantinidis K.T."/>
            <person name="Angelidaki I."/>
        </authorList>
    </citation>
    <scope>NUCLEOTIDE SEQUENCE</scope>
    <source>
        <strain evidence="2">AS01afH2WH_6</strain>
    </source>
</reference>
<dbReference type="RefSeq" id="WP_273172993.1">
    <property type="nucleotide sequence ID" value="NZ_JAAXZR010000012.1"/>
</dbReference>
<dbReference type="AlphaFoldDB" id="A0A971CYC8"/>
<dbReference type="InterPro" id="IPR000182">
    <property type="entry name" value="GNAT_dom"/>
</dbReference>
<dbReference type="PROSITE" id="PS51186">
    <property type="entry name" value="GNAT"/>
    <property type="match status" value="1"/>
</dbReference>
<dbReference type="Proteomes" id="UP000767327">
    <property type="component" value="Unassembled WGS sequence"/>
</dbReference>
<comment type="caution">
    <text evidence="2">The sequence shown here is derived from an EMBL/GenBank/DDBJ whole genome shotgun (WGS) entry which is preliminary data.</text>
</comment>
<reference evidence="2" key="2">
    <citation type="submission" date="2020-01" db="EMBL/GenBank/DDBJ databases">
        <authorList>
            <person name="Campanaro S."/>
        </authorList>
    </citation>
    <scope>NUCLEOTIDE SEQUENCE</scope>
    <source>
        <strain evidence="2">AS01afH2WH_6</strain>
    </source>
</reference>
<dbReference type="SUPFAM" id="SSF55729">
    <property type="entry name" value="Acyl-CoA N-acyltransferases (Nat)"/>
    <property type="match status" value="1"/>
</dbReference>
<dbReference type="Pfam" id="PF13302">
    <property type="entry name" value="Acetyltransf_3"/>
    <property type="match status" value="1"/>
</dbReference>
<protein>
    <submittedName>
        <fullName evidence="2">GNAT family N-acetyltransferase</fullName>
    </submittedName>
</protein>
<dbReference type="InterPro" id="IPR051531">
    <property type="entry name" value="N-acetyltransferase"/>
</dbReference>
<dbReference type="InterPro" id="IPR016181">
    <property type="entry name" value="Acyl_CoA_acyltransferase"/>
</dbReference>
<dbReference type="EMBL" id="JAAXZR010000012">
    <property type="protein sequence ID" value="NLT79270.1"/>
    <property type="molecule type" value="Genomic_DNA"/>
</dbReference>
<evidence type="ECO:0000313" key="3">
    <source>
        <dbReference type="Proteomes" id="UP000767327"/>
    </source>
</evidence>
<gene>
    <name evidence="2" type="ORF">GXW98_03150</name>
</gene>
<accession>A0A971CYC8</accession>
<dbReference type="Gene3D" id="3.40.630.30">
    <property type="match status" value="1"/>
</dbReference>
<dbReference type="PANTHER" id="PTHR43792">
    <property type="entry name" value="GNAT FAMILY, PUTATIVE (AFU_ORTHOLOGUE AFUA_3G00765)-RELATED-RELATED"/>
    <property type="match status" value="1"/>
</dbReference>
<sequence>MNDWLVAQPLDTTRLHLEPLNVAHAREMSYVLADTNLYRYIGGTPPTLQQLMERYARQSLGHSPDGEQDWLNWIVRRLDNAAAIGFVQATVLCSHESPRAEIAWVIGAQHHGKGYATEASNRMVAWLQAQEVNTLIAHIHPRNQASAAVARKLGLSATETIVDGEVCWEALLTR</sequence>
<dbReference type="PANTHER" id="PTHR43792:SF1">
    <property type="entry name" value="N-ACETYLTRANSFERASE DOMAIN-CONTAINING PROTEIN"/>
    <property type="match status" value="1"/>
</dbReference>
<proteinExistence type="predicted"/>
<name>A0A971CYC8_9BIFI</name>
<evidence type="ECO:0000259" key="1">
    <source>
        <dbReference type="PROSITE" id="PS51186"/>
    </source>
</evidence>
<dbReference type="GO" id="GO:0016747">
    <property type="term" value="F:acyltransferase activity, transferring groups other than amino-acyl groups"/>
    <property type="evidence" value="ECO:0007669"/>
    <property type="project" value="InterPro"/>
</dbReference>